<feature type="transmembrane region" description="Helical" evidence="8">
    <location>
        <begin position="236"/>
        <end position="261"/>
    </location>
</feature>
<feature type="transmembrane region" description="Helical" evidence="8">
    <location>
        <begin position="51"/>
        <end position="76"/>
    </location>
</feature>
<dbReference type="PANTHER" id="PTHR11388">
    <property type="entry name" value="ORGANIC ANION TRANSPORTER"/>
    <property type="match status" value="1"/>
</dbReference>
<evidence type="ECO:0000256" key="1">
    <source>
        <dbReference type="ARBA" id="ARBA00004651"/>
    </source>
</evidence>
<feature type="transmembrane region" description="Helical" evidence="8">
    <location>
        <begin position="96"/>
        <end position="117"/>
    </location>
</feature>
<name>A0ABD3XPX2_SINWO</name>
<dbReference type="AlphaFoldDB" id="A0ABD3XPX2"/>
<feature type="transmembrane region" description="Helical" evidence="8">
    <location>
        <begin position="519"/>
        <end position="539"/>
    </location>
</feature>
<dbReference type="EMBL" id="JBJQND010000001">
    <property type="protein sequence ID" value="KAL3888231.1"/>
    <property type="molecule type" value="Genomic_DNA"/>
</dbReference>
<evidence type="ECO:0000256" key="2">
    <source>
        <dbReference type="ARBA" id="ARBA00009657"/>
    </source>
</evidence>
<proteinExistence type="inferred from homology"/>
<keyword evidence="5 8" id="KW-1133">Transmembrane helix</keyword>
<gene>
    <name evidence="10" type="ORF">ACJMK2_000606</name>
</gene>
<keyword evidence="6 8" id="KW-0472">Membrane</keyword>
<feature type="transmembrane region" description="Helical" evidence="8">
    <location>
        <begin position="199"/>
        <end position="215"/>
    </location>
</feature>
<feature type="transmembrane region" description="Helical" evidence="8">
    <location>
        <begin position="281"/>
        <end position="299"/>
    </location>
</feature>
<evidence type="ECO:0000313" key="10">
    <source>
        <dbReference type="EMBL" id="KAL3888231.1"/>
    </source>
</evidence>
<comment type="subcellular location">
    <subcellularLocation>
        <location evidence="1">Cell membrane</location>
        <topology evidence="1">Multi-pass membrane protein</topology>
    </subcellularLocation>
</comment>
<dbReference type="InterPro" id="IPR036259">
    <property type="entry name" value="MFS_trans_sf"/>
</dbReference>
<keyword evidence="3" id="KW-1003">Cell membrane</keyword>
<dbReference type="InterPro" id="IPR036058">
    <property type="entry name" value="Kazal_dom_sf"/>
</dbReference>
<dbReference type="Gene3D" id="1.20.1250.20">
    <property type="entry name" value="MFS general substrate transporter like domains"/>
    <property type="match status" value="1"/>
</dbReference>
<dbReference type="SUPFAM" id="SSF103473">
    <property type="entry name" value="MFS general substrate transporter"/>
    <property type="match status" value="1"/>
</dbReference>
<feature type="transmembrane region" description="Helical" evidence="8">
    <location>
        <begin position="353"/>
        <end position="370"/>
    </location>
</feature>
<comment type="similarity">
    <text evidence="2">Belongs to the organo anion transporter (TC 2.A.60) family.</text>
</comment>
<evidence type="ECO:0000259" key="9">
    <source>
        <dbReference type="PROSITE" id="PS51465"/>
    </source>
</evidence>
<evidence type="ECO:0000256" key="7">
    <source>
        <dbReference type="ARBA" id="ARBA00023157"/>
    </source>
</evidence>
<feature type="transmembrane region" description="Helical" evidence="8">
    <location>
        <begin position="311"/>
        <end position="333"/>
    </location>
</feature>
<dbReference type="Pfam" id="PF03137">
    <property type="entry name" value="OATP"/>
    <property type="match status" value="2"/>
</dbReference>
<feature type="transmembrane region" description="Helical" evidence="8">
    <location>
        <begin position="573"/>
        <end position="594"/>
    </location>
</feature>
<evidence type="ECO:0000256" key="3">
    <source>
        <dbReference type="ARBA" id="ARBA00022475"/>
    </source>
</evidence>
<evidence type="ECO:0000256" key="6">
    <source>
        <dbReference type="ARBA" id="ARBA00023136"/>
    </source>
</evidence>
<evidence type="ECO:0000256" key="8">
    <source>
        <dbReference type="SAM" id="Phobius"/>
    </source>
</evidence>
<comment type="caution">
    <text evidence="10">The sequence shown here is derived from an EMBL/GenBank/DDBJ whole genome shotgun (WGS) entry which is preliminary data.</text>
</comment>
<keyword evidence="4 8" id="KW-0812">Transmembrane</keyword>
<reference evidence="10 11" key="1">
    <citation type="submission" date="2024-11" db="EMBL/GenBank/DDBJ databases">
        <title>Chromosome-level genome assembly of the freshwater bivalve Anodonta woodiana.</title>
        <authorList>
            <person name="Chen X."/>
        </authorList>
    </citation>
    <scope>NUCLEOTIDE SEQUENCE [LARGE SCALE GENOMIC DNA]</scope>
    <source>
        <strain evidence="10">MN2024</strain>
        <tissue evidence="10">Gills</tissue>
    </source>
</reference>
<dbReference type="InterPro" id="IPR004156">
    <property type="entry name" value="OATP"/>
</dbReference>
<dbReference type="PANTHER" id="PTHR11388:SF100">
    <property type="entry name" value="SOLUTE CARRIER ORGANIC ANION TRANSPORTER FAMILY MEMBER 4A1"/>
    <property type="match status" value="1"/>
</dbReference>
<keyword evidence="11" id="KW-1185">Reference proteome</keyword>
<sequence>MADTAVSTDHEAATNSKVICLSIISNGRIGNSTTAAQRDEKKIAERNDGKCFNSMLSFSIMFGAGFMFTFTVNTYVSSQVTTIEKVFGLSSLKSGLLLSANDIGFLVTVLFASHFLHRYHIPRILAVSILTIGVSGIFLALPKLFVSDAPVEDQSAITNSSRNHTTILCIHYNESELSEPRGFTCRSESTEFSSRSSSTWLYAFMIVVLVIQGVAQSPRQSLQTTHVDNNTERSNTGFYVGILSAFSIFGPFLALVIGGLFSKIPTHLKETALSPSDPRWVGAWWLGFLVFGACCILKLPKSIKRLFKNPIFTLSCMNAIITLFGIMIMGSFAPKYLETQFFLPSWKANVISGGEKIFATSIGTMVGGILTKRMHLKRTGCVKMIFVTRIMCAILTAFNYLLGCDHPHMYGFENLRGDNNSFSLDCDCSNTNYLPVCVEGRKTYFSPCHAGCEEIMSGGYAKCGLSSTGQATSGICDDSCYYLIPFVITNSLASLIGTMAIAPYFVVFLSSVEDADRSLAIGMNSFLMAALVFLPAPLVSGKIFDTVCLVWRTTCGKQGACSLYDSHAMRTKIVSLDFGLKFVAAIMTTLIIFLSSRKDIKEAAATEINKSIETGTYL</sequence>
<dbReference type="GO" id="GO:0005886">
    <property type="term" value="C:plasma membrane"/>
    <property type="evidence" value="ECO:0007669"/>
    <property type="project" value="UniProtKB-SubCell"/>
</dbReference>
<evidence type="ECO:0000313" key="11">
    <source>
        <dbReference type="Proteomes" id="UP001634394"/>
    </source>
</evidence>
<organism evidence="10 11">
    <name type="scientific">Sinanodonta woodiana</name>
    <name type="common">Chinese pond mussel</name>
    <name type="synonym">Anodonta woodiana</name>
    <dbReference type="NCBI Taxonomy" id="1069815"/>
    <lineage>
        <taxon>Eukaryota</taxon>
        <taxon>Metazoa</taxon>
        <taxon>Spiralia</taxon>
        <taxon>Lophotrochozoa</taxon>
        <taxon>Mollusca</taxon>
        <taxon>Bivalvia</taxon>
        <taxon>Autobranchia</taxon>
        <taxon>Heteroconchia</taxon>
        <taxon>Palaeoheterodonta</taxon>
        <taxon>Unionida</taxon>
        <taxon>Unionoidea</taxon>
        <taxon>Unionidae</taxon>
        <taxon>Unioninae</taxon>
        <taxon>Sinanodonta</taxon>
    </lineage>
</organism>
<feature type="transmembrane region" description="Helical" evidence="8">
    <location>
        <begin position="382"/>
        <end position="402"/>
    </location>
</feature>
<dbReference type="SUPFAM" id="SSF100895">
    <property type="entry name" value="Kazal-type serine protease inhibitors"/>
    <property type="match status" value="1"/>
</dbReference>
<dbReference type="Pfam" id="PF07648">
    <property type="entry name" value="Kazal_2"/>
    <property type="match status" value="1"/>
</dbReference>
<feature type="transmembrane region" description="Helical" evidence="8">
    <location>
        <begin position="124"/>
        <end position="145"/>
    </location>
</feature>
<dbReference type="Proteomes" id="UP001634394">
    <property type="component" value="Unassembled WGS sequence"/>
</dbReference>
<accession>A0ABD3XPX2</accession>
<keyword evidence="7" id="KW-1015">Disulfide bond</keyword>
<dbReference type="InterPro" id="IPR002350">
    <property type="entry name" value="Kazal_dom"/>
</dbReference>
<dbReference type="CDD" id="cd17336">
    <property type="entry name" value="MFS_SLCO_OATP"/>
    <property type="match status" value="1"/>
</dbReference>
<feature type="domain" description="Kazal-like" evidence="9">
    <location>
        <begin position="420"/>
        <end position="465"/>
    </location>
</feature>
<evidence type="ECO:0000256" key="5">
    <source>
        <dbReference type="ARBA" id="ARBA00022989"/>
    </source>
</evidence>
<protein>
    <recommendedName>
        <fullName evidence="9">Kazal-like domain-containing protein</fullName>
    </recommendedName>
</protein>
<feature type="transmembrane region" description="Helical" evidence="8">
    <location>
        <begin position="482"/>
        <end position="507"/>
    </location>
</feature>
<evidence type="ECO:0000256" key="4">
    <source>
        <dbReference type="ARBA" id="ARBA00022692"/>
    </source>
</evidence>
<dbReference type="PROSITE" id="PS51465">
    <property type="entry name" value="KAZAL_2"/>
    <property type="match status" value="1"/>
</dbReference>